<dbReference type="InterPro" id="IPR001054">
    <property type="entry name" value="A/G_cyclase"/>
</dbReference>
<dbReference type="AlphaFoldDB" id="A0A844QIK4"/>
<dbReference type="InterPro" id="IPR029787">
    <property type="entry name" value="Nucleotide_cyclase"/>
</dbReference>
<gene>
    <name evidence="2" type="ORF">GN330_14385</name>
</gene>
<dbReference type="Gene3D" id="1.25.40.10">
    <property type="entry name" value="Tetratricopeptide repeat domain"/>
    <property type="match status" value="1"/>
</dbReference>
<evidence type="ECO:0000259" key="1">
    <source>
        <dbReference type="PROSITE" id="PS50125"/>
    </source>
</evidence>
<dbReference type="Gene3D" id="3.40.50.10070">
    <property type="entry name" value="TolB, N-terminal domain"/>
    <property type="match status" value="1"/>
</dbReference>
<dbReference type="GO" id="GO:0004016">
    <property type="term" value="F:adenylate cyclase activity"/>
    <property type="evidence" value="ECO:0007669"/>
    <property type="project" value="UniProtKB-ARBA"/>
</dbReference>
<sequence length="612" mass="67939">MPGRQFTRQVATIVSIDAAGFSRLMGMDDEAAVATFEGHRDIIRDCCASHGGRMFGPAGDSMMAEFGAPVDALLAAIEFQALITRANLDVPEAGRMAFRAGINTGQVIVRDESLYGDDVNIAARLQEIAPEGGVVVSETSWHHLRGVAAARFTDLGVQDFHNILLPVRAFRVERPGSGEAGETDRGLETLPAAAFSFFRADGKGGPPAVAVLPFRIEGAAPEIGYMAEGMAEDIVVGLSNTRWLPVISMNSSLQFRDEAVSSEAAGRALGARYVVTGRIARAGDMLRVRVALDDASTNRTIWSRGYDRELADMFAMQAEIGNEIVAMLEKEVDRVEQARTFRIPWEGLESWQLVRRGRWHMQRRTREDTALALDFFEKAHERDQNASTVLNELAWWYFWRSWLNFGDGGEYREDLARVEDYSRKALYMDSQDARPHAHLGIVDIMLARPASALEHLSEALRINPSFAFARSAMGSAHLLLGEQKRAIPLFLDADRLSPFDLYRFHNLGELAAAYCFDEDWRAAATTAERSLSLAPSYWYARFLKIVALGALGERSAATAENAILFARHPQFSTTRVEWIPYSRPELNRSLIGAYERAVGSANTAARRERVER</sequence>
<proteinExistence type="predicted"/>
<dbReference type="Pfam" id="PF00211">
    <property type="entry name" value="Guanylate_cyc"/>
    <property type="match status" value="1"/>
</dbReference>
<comment type="caution">
    <text evidence="2">The sequence shown here is derived from an EMBL/GenBank/DDBJ whole genome shotgun (WGS) entry which is preliminary data.</text>
</comment>
<dbReference type="SUPFAM" id="SSF52964">
    <property type="entry name" value="TolB, N-terminal domain"/>
    <property type="match status" value="1"/>
</dbReference>
<dbReference type="PROSITE" id="PS50125">
    <property type="entry name" value="GUANYLATE_CYCLASE_2"/>
    <property type="match status" value="1"/>
</dbReference>
<dbReference type="EMBL" id="WPHG01000003">
    <property type="protein sequence ID" value="MVA98434.1"/>
    <property type="molecule type" value="Genomic_DNA"/>
</dbReference>
<evidence type="ECO:0000313" key="3">
    <source>
        <dbReference type="Proteomes" id="UP000463224"/>
    </source>
</evidence>
<protein>
    <submittedName>
        <fullName evidence="2">Adenylate/guanylate cyclase domain-containing protein</fullName>
    </submittedName>
</protein>
<dbReference type="Proteomes" id="UP000463224">
    <property type="component" value="Unassembled WGS sequence"/>
</dbReference>
<dbReference type="GO" id="GO:0006171">
    <property type="term" value="P:cAMP biosynthetic process"/>
    <property type="evidence" value="ECO:0007669"/>
    <property type="project" value="TreeGrafter"/>
</dbReference>
<dbReference type="Gene3D" id="3.30.70.1230">
    <property type="entry name" value="Nucleotide cyclase"/>
    <property type="match status" value="1"/>
</dbReference>
<dbReference type="CDD" id="cd07302">
    <property type="entry name" value="CHD"/>
    <property type="match status" value="1"/>
</dbReference>
<reference evidence="2 3" key="1">
    <citation type="submission" date="2019-12" db="EMBL/GenBank/DDBJ databases">
        <title>Nitratireductor arenosus sp. nov., Isolated from sea sand, Jeju island, South Korea.</title>
        <authorList>
            <person name="Kim W."/>
        </authorList>
    </citation>
    <scope>NUCLEOTIDE SEQUENCE [LARGE SCALE GENOMIC DNA]</scope>
    <source>
        <strain evidence="2 3">CAU 1489</strain>
    </source>
</reference>
<dbReference type="InterPro" id="IPR050697">
    <property type="entry name" value="Adenylyl/Guanylyl_Cyclase_3/4"/>
</dbReference>
<dbReference type="PANTHER" id="PTHR43081:SF19">
    <property type="entry name" value="PH-SENSITIVE ADENYLATE CYCLASE RV1264"/>
    <property type="match status" value="1"/>
</dbReference>
<dbReference type="GO" id="GO:0035556">
    <property type="term" value="P:intracellular signal transduction"/>
    <property type="evidence" value="ECO:0007669"/>
    <property type="project" value="InterPro"/>
</dbReference>
<dbReference type="RefSeq" id="WP_343040682.1">
    <property type="nucleotide sequence ID" value="NZ_WPHG01000003.1"/>
</dbReference>
<organism evidence="2 3">
    <name type="scientific">Nitratireductor arenosus</name>
    <dbReference type="NCBI Taxonomy" id="2682096"/>
    <lineage>
        <taxon>Bacteria</taxon>
        <taxon>Pseudomonadati</taxon>
        <taxon>Pseudomonadota</taxon>
        <taxon>Alphaproteobacteria</taxon>
        <taxon>Hyphomicrobiales</taxon>
        <taxon>Phyllobacteriaceae</taxon>
        <taxon>Nitratireductor</taxon>
    </lineage>
</organism>
<dbReference type="SUPFAM" id="SSF55073">
    <property type="entry name" value="Nucleotide cyclase"/>
    <property type="match status" value="1"/>
</dbReference>
<accession>A0A844QIK4</accession>
<evidence type="ECO:0000313" key="2">
    <source>
        <dbReference type="EMBL" id="MVA98434.1"/>
    </source>
</evidence>
<dbReference type="PANTHER" id="PTHR43081">
    <property type="entry name" value="ADENYLATE CYCLASE, TERMINAL-DIFFERENTIATION SPECIFIC-RELATED"/>
    <property type="match status" value="1"/>
</dbReference>
<dbReference type="InterPro" id="IPR011990">
    <property type="entry name" value="TPR-like_helical_dom_sf"/>
</dbReference>
<feature type="domain" description="Guanylate cyclase" evidence="1">
    <location>
        <begin position="12"/>
        <end position="126"/>
    </location>
</feature>
<dbReference type="SUPFAM" id="SSF48452">
    <property type="entry name" value="TPR-like"/>
    <property type="match status" value="1"/>
</dbReference>
<name>A0A844QIK4_9HYPH</name>
<keyword evidence="3" id="KW-1185">Reference proteome</keyword>